<dbReference type="GeneID" id="114483854"/>
<keyword evidence="4" id="KW-0813">Transport</keyword>
<dbReference type="PANTHER" id="PTHR12638:SF0">
    <property type="entry name" value="MAGO HOMOLOG, EXON JUNCTION COMPLEX SUBUNIT-RELATED"/>
    <property type="match status" value="1"/>
</dbReference>
<sequence>MAMASDFYLRYYVGHKGKFGHEFLEFEFRPDGKLRYANNSNYKNDVMIRKEAYVHKSVMEELKRIIDDSEITKEDDALWPPPDRVGRQELEIVIGDEHISFTTSKIGSLIDVNQSNHSRTQGIWGWRGQLHSPNFWVSFLCLPRYMAQIQYAGLSRCGAQAPDAQAQRPWLTGPAAPRHVGSSRTGARTRVPCIGRRTPNHCATREAQVFISYINQAQSTCFRHFKELINTRTHTHTHTHTHTYILILVCCYRLTF</sequence>
<dbReference type="InterPro" id="IPR004023">
    <property type="entry name" value="Mago_nashi"/>
</dbReference>
<evidence type="ECO:0000256" key="5">
    <source>
        <dbReference type="ARBA" id="ARBA00023187"/>
    </source>
</evidence>
<gene>
    <name evidence="8" type="primary">MAGOHB</name>
</gene>
<keyword evidence="5" id="KW-0508">mRNA splicing</keyword>
<keyword evidence="3" id="KW-0747">Spliceosome</keyword>
<reference evidence="8" key="1">
    <citation type="submission" date="2025-08" db="UniProtKB">
        <authorList>
            <consortium name="RefSeq"/>
        </authorList>
    </citation>
    <scope>IDENTIFICATION</scope>
    <source>
        <tissue evidence="8">Muscle</tissue>
    </source>
</reference>
<dbReference type="CDD" id="cd11295">
    <property type="entry name" value="Mago_nashi"/>
    <property type="match status" value="1"/>
</dbReference>
<evidence type="ECO:0000256" key="4">
    <source>
        <dbReference type="ARBA" id="ARBA00022816"/>
    </source>
</evidence>
<keyword evidence="4" id="KW-0509">mRNA transport</keyword>
<dbReference type="GO" id="GO:0000184">
    <property type="term" value="P:nuclear-transcribed mRNA catabolic process, nonsense-mediated decay"/>
    <property type="evidence" value="ECO:0007669"/>
    <property type="project" value="UniProtKB-ARBA"/>
</dbReference>
<dbReference type="GO" id="GO:1990501">
    <property type="term" value="C:exon-exon junction subcomplex mago-y14"/>
    <property type="evidence" value="ECO:0007669"/>
    <property type="project" value="UniProtKB-ARBA"/>
</dbReference>
<dbReference type="Pfam" id="PF02792">
    <property type="entry name" value="Mago_nashi"/>
    <property type="match status" value="1"/>
</dbReference>
<name>A0A455BCV1_PHYMC</name>
<evidence type="ECO:0000313" key="8">
    <source>
        <dbReference type="RefSeq" id="XP_028346805.2"/>
    </source>
</evidence>
<dbReference type="Proteomes" id="UP000248484">
    <property type="component" value="Chromosome 6"/>
</dbReference>
<dbReference type="FunFam" id="3.30.1560.10:FF:000001">
    <property type="entry name" value="Protein mago nashi homolog"/>
    <property type="match status" value="1"/>
</dbReference>
<dbReference type="InParanoid" id="A0A455BCV1"/>
<dbReference type="InterPro" id="IPR036605">
    <property type="entry name" value="Mago_nashi_sf"/>
</dbReference>
<dbReference type="SUPFAM" id="SSF89817">
    <property type="entry name" value="Mago nashi protein"/>
    <property type="match status" value="1"/>
</dbReference>
<accession>A0A455BCV1</accession>
<protein>
    <submittedName>
        <fullName evidence="8">Protein mago nashi homolog 2 isoform X1</fullName>
    </submittedName>
</protein>
<evidence type="ECO:0000313" key="7">
    <source>
        <dbReference type="Proteomes" id="UP000248484"/>
    </source>
</evidence>
<keyword evidence="7" id="KW-1185">Reference proteome</keyword>
<comment type="similarity">
    <text evidence="2">Belongs to the mago nashi family.</text>
</comment>
<dbReference type="OrthoDB" id="6495301at2759"/>
<evidence type="ECO:0000256" key="6">
    <source>
        <dbReference type="ARBA" id="ARBA00023242"/>
    </source>
</evidence>
<dbReference type="GO" id="GO:0000398">
    <property type="term" value="P:mRNA splicing, via spliceosome"/>
    <property type="evidence" value="ECO:0007669"/>
    <property type="project" value="UniProtKB-ARBA"/>
</dbReference>
<organism evidence="7 8">
    <name type="scientific">Physeter macrocephalus</name>
    <name type="common">Sperm whale</name>
    <name type="synonym">Physeter catodon</name>
    <dbReference type="NCBI Taxonomy" id="9755"/>
    <lineage>
        <taxon>Eukaryota</taxon>
        <taxon>Metazoa</taxon>
        <taxon>Chordata</taxon>
        <taxon>Craniata</taxon>
        <taxon>Vertebrata</taxon>
        <taxon>Euteleostomi</taxon>
        <taxon>Mammalia</taxon>
        <taxon>Eutheria</taxon>
        <taxon>Laurasiatheria</taxon>
        <taxon>Artiodactyla</taxon>
        <taxon>Whippomorpha</taxon>
        <taxon>Cetacea</taxon>
        <taxon>Odontoceti</taxon>
        <taxon>Physeteridae</taxon>
        <taxon>Physeter</taxon>
    </lineage>
</organism>
<evidence type="ECO:0000256" key="3">
    <source>
        <dbReference type="ARBA" id="ARBA00022728"/>
    </source>
</evidence>
<keyword evidence="6" id="KW-0539">Nucleus</keyword>
<dbReference type="GO" id="GO:0051028">
    <property type="term" value="P:mRNA transport"/>
    <property type="evidence" value="ECO:0007669"/>
    <property type="project" value="UniProtKB-KW"/>
</dbReference>
<evidence type="ECO:0000256" key="2">
    <source>
        <dbReference type="ARBA" id="ARBA00009270"/>
    </source>
</evidence>
<proteinExistence type="inferred from homology"/>
<dbReference type="PANTHER" id="PTHR12638">
    <property type="entry name" value="PROTEIN MAGO NASHI HOMOLOG"/>
    <property type="match status" value="1"/>
</dbReference>
<evidence type="ECO:0000256" key="1">
    <source>
        <dbReference type="ARBA" id="ARBA00004123"/>
    </source>
</evidence>
<dbReference type="RefSeq" id="XP_028346805.2">
    <property type="nucleotide sequence ID" value="XM_028491004.2"/>
</dbReference>
<dbReference type="CTD" id="55110"/>
<comment type="subcellular location">
    <subcellularLocation>
        <location evidence="1">Nucleus</location>
    </subcellularLocation>
</comment>
<dbReference type="GO" id="GO:0071013">
    <property type="term" value="C:catalytic step 2 spliceosome"/>
    <property type="evidence" value="ECO:0007669"/>
    <property type="project" value="TreeGrafter"/>
</dbReference>
<dbReference type="AlphaFoldDB" id="A0A455BCV1"/>
<keyword evidence="3" id="KW-0507">mRNA processing</keyword>
<dbReference type="Gene3D" id="3.30.1560.10">
    <property type="entry name" value="Mago nashi"/>
    <property type="match status" value="1"/>
</dbReference>